<dbReference type="Gene3D" id="1.10.4020.10">
    <property type="entry name" value="DNA breaking-rejoining enzymes"/>
    <property type="match status" value="1"/>
</dbReference>
<dbReference type="FunFam" id="3.30.160.60:FF:000358">
    <property type="entry name" value="zinc finger protein 24"/>
    <property type="match status" value="2"/>
</dbReference>
<dbReference type="GO" id="GO:0008270">
    <property type="term" value="F:zinc ion binding"/>
    <property type="evidence" value="ECO:0007669"/>
    <property type="project" value="UniProtKB-KW"/>
</dbReference>
<evidence type="ECO:0000256" key="5">
    <source>
        <dbReference type="ARBA" id="ARBA00022771"/>
    </source>
</evidence>
<evidence type="ECO:0000256" key="11">
    <source>
        <dbReference type="PROSITE-ProRule" id="PRU00042"/>
    </source>
</evidence>
<proteinExistence type="inferred from homology"/>
<keyword evidence="10" id="KW-0539">Nucleus</keyword>
<reference evidence="15" key="1">
    <citation type="submission" date="2022-12" db="EMBL/GenBank/DDBJ databases">
        <authorList>
            <person name="Alioto T."/>
            <person name="Alioto T."/>
            <person name="Gomez Garrido J."/>
        </authorList>
    </citation>
    <scope>NUCLEOTIDE SEQUENCE</scope>
</reference>
<dbReference type="FunFam" id="3.30.160.60:FF:000281">
    <property type="entry name" value="Zinc finger protein 558 isoform X1"/>
    <property type="match status" value="1"/>
</dbReference>
<feature type="domain" description="SCAN box" evidence="14">
    <location>
        <begin position="162"/>
        <end position="240"/>
    </location>
</feature>
<keyword evidence="8" id="KW-0238">DNA-binding</keyword>
<accession>A0AA35JY94</accession>
<keyword evidence="7" id="KW-0805">Transcription regulation</keyword>
<keyword evidence="5 11" id="KW-0863">Zinc-finger</keyword>
<dbReference type="FunFam" id="3.30.160.60:FF:000047">
    <property type="entry name" value="zinc finger protein OZF"/>
    <property type="match status" value="1"/>
</dbReference>
<feature type="domain" description="C2H2-type" evidence="13">
    <location>
        <begin position="486"/>
        <end position="513"/>
    </location>
</feature>
<dbReference type="GO" id="GO:0000981">
    <property type="term" value="F:DNA-binding transcription factor activity, RNA polymerase II-specific"/>
    <property type="evidence" value="ECO:0007669"/>
    <property type="project" value="TreeGrafter"/>
</dbReference>
<dbReference type="PROSITE" id="PS50804">
    <property type="entry name" value="SCAN_BOX"/>
    <property type="match status" value="1"/>
</dbReference>
<keyword evidence="4" id="KW-0677">Repeat</keyword>
<evidence type="ECO:0000256" key="8">
    <source>
        <dbReference type="ARBA" id="ARBA00023125"/>
    </source>
</evidence>
<evidence type="ECO:0000256" key="9">
    <source>
        <dbReference type="ARBA" id="ARBA00023163"/>
    </source>
</evidence>
<evidence type="ECO:0000256" key="10">
    <source>
        <dbReference type="ARBA" id="ARBA00023242"/>
    </source>
</evidence>
<feature type="domain" description="C2H2-type" evidence="13">
    <location>
        <begin position="514"/>
        <end position="541"/>
    </location>
</feature>
<name>A0AA35JY94_9SAUR</name>
<keyword evidence="16" id="KW-1185">Reference proteome</keyword>
<evidence type="ECO:0000256" key="6">
    <source>
        <dbReference type="ARBA" id="ARBA00022833"/>
    </source>
</evidence>
<dbReference type="GO" id="GO:0000978">
    <property type="term" value="F:RNA polymerase II cis-regulatory region sequence-specific DNA binding"/>
    <property type="evidence" value="ECO:0007669"/>
    <property type="project" value="TreeGrafter"/>
</dbReference>
<dbReference type="FunFam" id="3.30.160.60:FF:000681">
    <property type="entry name" value="zinc finger protein 205 isoform X1"/>
    <property type="match status" value="1"/>
</dbReference>
<dbReference type="Gene3D" id="3.30.160.60">
    <property type="entry name" value="Classic Zinc Finger"/>
    <property type="match status" value="6"/>
</dbReference>
<feature type="region of interest" description="Disordered" evidence="12">
    <location>
        <begin position="25"/>
        <end position="60"/>
    </location>
</feature>
<evidence type="ECO:0000256" key="1">
    <source>
        <dbReference type="ARBA" id="ARBA00004123"/>
    </source>
</evidence>
<dbReference type="CDD" id="cd07936">
    <property type="entry name" value="SCAN"/>
    <property type="match status" value="1"/>
</dbReference>
<evidence type="ECO:0000256" key="2">
    <source>
        <dbReference type="ARBA" id="ARBA00006991"/>
    </source>
</evidence>
<protein>
    <submittedName>
        <fullName evidence="15">Finger and SCAN domain-containing 31-like</fullName>
    </submittedName>
</protein>
<gene>
    <name evidence="15" type="ORF">PODLI_1B017215</name>
</gene>
<dbReference type="InterPro" id="IPR013087">
    <property type="entry name" value="Znf_C2H2_type"/>
</dbReference>
<evidence type="ECO:0000259" key="14">
    <source>
        <dbReference type="PROSITE" id="PS50804"/>
    </source>
</evidence>
<dbReference type="InterPro" id="IPR038269">
    <property type="entry name" value="SCAN_sf"/>
</dbReference>
<feature type="domain" description="C2H2-type" evidence="13">
    <location>
        <begin position="542"/>
        <end position="566"/>
    </location>
</feature>
<dbReference type="FunFam" id="3.30.160.60:FF:001343">
    <property type="entry name" value="Zinc finger protein 568"/>
    <property type="match status" value="1"/>
</dbReference>
<feature type="domain" description="C2H2-type" evidence="13">
    <location>
        <begin position="402"/>
        <end position="429"/>
    </location>
</feature>
<keyword evidence="3" id="KW-0479">Metal-binding</keyword>
<dbReference type="InterPro" id="IPR036236">
    <property type="entry name" value="Znf_C2H2_sf"/>
</dbReference>
<dbReference type="EMBL" id="OX395127">
    <property type="protein sequence ID" value="CAI5768362.1"/>
    <property type="molecule type" value="Genomic_DNA"/>
</dbReference>
<dbReference type="PROSITE" id="PS50157">
    <property type="entry name" value="ZINC_FINGER_C2H2_2"/>
    <property type="match status" value="6"/>
</dbReference>
<dbReference type="Proteomes" id="UP001178461">
    <property type="component" value="Chromosome 2"/>
</dbReference>
<evidence type="ECO:0000256" key="7">
    <source>
        <dbReference type="ARBA" id="ARBA00023015"/>
    </source>
</evidence>
<evidence type="ECO:0000256" key="3">
    <source>
        <dbReference type="ARBA" id="ARBA00022723"/>
    </source>
</evidence>
<dbReference type="PROSITE" id="PS00028">
    <property type="entry name" value="ZINC_FINGER_C2H2_1"/>
    <property type="match status" value="6"/>
</dbReference>
<dbReference type="SMART" id="SM00355">
    <property type="entry name" value="ZnF_C2H2"/>
    <property type="match status" value="6"/>
</dbReference>
<dbReference type="GO" id="GO:0005634">
    <property type="term" value="C:nucleus"/>
    <property type="evidence" value="ECO:0007669"/>
    <property type="project" value="UniProtKB-SubCell"/>
</dbReference>
<organism evidence="15 16">
    <name type="scientific">Podarcis lilfordi</name>
    <name type="common">Lilford's wall lizard</name>
    <dbReference type="NCBI Taxonomy" id="74358"/>
    <lineage>
        <taxon>Eukaryota</taxon>
        <taxon>Metazoa</taxon>
        <taxon>Chordata</taxon>
        <taxon>Craniata</taxon>
        <taxon>Vertebrata</taxon>
        <taxon>Euteleostomi</taxon>
        <taxon>Lepidosauria</taxon>
        <taxon>Squamata</taxon>
        <taxon>Bifurcata</taxon>
        <taxon>Unidentata</taxon>
        <taxon>Episquamata</taxon>
        <taxon>Laterata</taxon>
        <taxon>Lacertibaenia</taxon>
        <taxon>Lacertidae</taxon>
        <taxon>Podarcis</taxon>
    </lineage>
</organism>
<evidence type="ECO:0000256" key="12">
    <source>
        <dbReference type="SAM" id="MobiDB-lite"/>
    </source>
</evidence>
<evidence type="ECO:0000256" key="4">
    <source>
        <dbReference type="ARBA" id="ARBA00022737"/>
    </source>
</evidence>
<feature type="domain" description="C2H2-type" evidence="13">
    <location>
        <begin position="458"/>
        <end position="485"/>
    </location>
</feature>
<evidence type="ECO:0000313" key="16">
    <source>
        <dbReference type="Proteomes" id="UP001178461"/>
    </source>
</evidence>
<keyword evidence="6" id="KW-0862">Zinc</keyword>
<dbReference type="Pfam" id="PF00096">
    <property type="entry name" value="zf-C2H2"/>
    <property type="match status" value="6"/>
</dbReference>
<comment type="subcellular location">
    <subcellularLocation>
        <location evidence="1">Nucleus</location>
    </subcellularLocation>
</comment>
<evidence type="ECO:0000259" key="13">
    <source>
        <dbReference type="PROSITE" id="PS50157"/>
    </source>
</evidence>
<dbReference type="Pfam" id="PF02023">
    <property type="entry name" value="SCAN"/>
    <property type="match status" value="1"/>
</dbReference>
<feature type="compositionally biased region" description="Basic and acidic residues" evidence="12">
    <location>
        <begin position="25"/>
        <end position="36"/>
    </location>
</feature>
<dbReference type="AlphaFoldDB" id="A0AA35JY94"/>
<dbReference type="PANTHER" id="PTHR23226">
    <property type="entry name" value="ZINC FINGER AND SCAN DOMAIN-CONTAINING"/>
    <property type="match status" value="1"/>
</dbReference>
<evidence type="ECO:0000313" key="15">
    <source>
        <dbReference type="EMBL" id="CAI5768362.1"/>
    </source>
</evidence>
<keyword evidence="9" id="KW-0804">Transcription</keyword>
<dbReference type="SUPFAM" id="SSF57667">
    <property type="entry name" value="beta-beta-alpha zinc fingers"/>
    <property type="match status" value="3"/>
</dbReference>
<sequence>MAEGREGELQAPDLRFQAALEQELKLGVKTERKDPAGPKSEMGSKGLRKKPHPSAQAGPAGCEDLQQVWEAQWQAFLKAMESPHSEAGSSQLAEMAPWADLRTSLAPFEAITGASQPPKEGYLLPILNGASRQVRVNLDLREKGPYTKVKEEKEALSTEGHRQRFRQSHCHQAESPRQACSRLWELCRQWLKPERRTKEEILDLLVLEQFLDVLPRGIQNRVKDQAPETCAQAVALAENFLPAQAEAGSWVEQGPGLFQKVIVNVPGEATTLGDAGRQIWNMVKHERGGNAGSGGKQYVMQKEDHGQESSEQEPQGMLEERETANGLKPCKQAGSNEGLCGPWRQEQASCPRQRMDQLIPSMGLYQELSGLLTRERPVTLTEYRRTSSSKASERTEAEEKPFKCVECGKAFRTKDKLIRHHKTHTGEKPYGCLDCGKSFSTKYGLFRHYRIHRGEKPYGCSYCGKFFRMNYDLIRHHRVHTGEKPFECSDCGKSFGMNSDLVRHQRIHTGEKPFQCLDCGKTFNVKGSLVSHVRIHKGLKPYRCGECGKCFNQSSKLKAHVRIHAR</sequence>
<feature type="domain" description="C2H2-type" evidence="13">
    <location>
        <begin position="430"/>
        <end position="457"/>
    </location>
</feature>
<dbReference type="PANTHER" id="PTHR23226:SF377">
    <property type="entry name" value="ZINC FINGER AND SCAN DOMAIN-CONTAINING PROTEIN 20"/>
    <property type="match status" value="1"/>
</dbReference>
<dbReference type="FunFam" id="1.10.4020.10:FF:000001">
    <property type="entry name" value="zinc finger protein 263 isoform X1"/>
    <property type="match status" value="1"/>
</dbReference>
<dbReference type="InterPro" id="IPR003309">
    <property type="entry name" value="SCAN_dom"/>
</dbReference>
<feature type="region of interest" description="Disordered" evidence="12">
    <location>
        <begin position="287"/>
        <end position="322"/>
    </location>
</feature>
<dbReference type="SMART" id="SM00431">
    <property type="entry name" value="SCAN"/>
    <property type="match status" value="1"/>
</dbReference>
<comment type="similarity">
    <text evidence="2">Belongs to the krueppel C2H2-type zinc-finger protein family.</text>
</comment>
<dbReference type="SUPFAM" id="SSF47353">
    <property type="entry name" value="Retrovirus capsid dimerization domain-like"/>
    <property type="match status" value="1"/>
</dbReference>